<keyword evidence="2" id="KW-0808">Transferase</keyword>
<dbReference type="PANTHER" id="PTHR43031:SF17">
    <property type="entry name" value="SULFURTRANSFERASE YTWF-RELATED"/>
    <property type="match status" value="1"/>
</dbReference>
<organism evidence="2 3">
    <name type="scientific">Periweissella fabaria</name>
    <dbReference type="NCBI Taxonomy" id="546157"/>
    <lineage>
        <taxon>Bacteria</taxon>
        <taxon>Bacillati</taxon>
        <taxon>Bacillota</taxon>
        <taxon>Bacilli</taxon>
        <taxon>Lactobacillales</taxon>
        <taxon>Lactobacillaceae</taxon>
        <taxon>Periweissella</taxon>
    </lineage>
</organism>
<dbReference type="Gene3D" id="3.40.250.10">
    <property type="entry name" value="Rhodanese-like domain"/>
    <property type="match status" value="1"/>
</dbReference>
<evidence type="ECO:0000313" key="2">
    <source>
        <dbReference type="EMBL" id="CAH0416901.1"/>
    </source>
</evidence>
<dbReference type="PANTHER" id="PTHR43031">
    <property type="entry name" value="FAD-DEPENDENT OXIDOREDUCTASE"/>
    <property type="match status" value="1"/>
</dbReference>
<accession>A0ABN8BGR3</accession>
<dbReference type="SMART" id="SM00450">
    <property type="entry name" value="RHOD"/>
    <property type="match status" value="1"/>
</dbReference>
<dbReference type="Pfam" id="PF00581">
    <property type="entry name" value="Rhodanese"/>
    <property type="match status" value="1"/>
</dbReference>
<name>A0ABN8BGR3_9LACO</name>
<comment type="caution">
    <text evidence="2">The sequence shown here is derived from an EMBL/GenBank/DDBJ whole genome shotgun (WGS) entry which is preliminary data.</text>
</comment>
<dbReference type="RefSeq" id="WP_230096941.1">
    <property type="nucleotide sequence ID" value="NZ_CAKKNS010000005.1"/>
</dbReference>
<evidence type="ECO:0000259" key="1">
    <source>
        <dbReference type="PROSITE" id="PS50206"/>
    </source>
</evidence>
<feature type="domain" description="Rhodanese" evidence="1">
    <location>
        <begin position="17"/>
        <end position="99"/>
    </location>
</feature>
<dbReference type="InterPro" id="IPR001763">
    <property type="entry name" value="Rhodanese-like_dom"/>
</dbReference>
<sequence>MLTKLNHISTDELATKLNDNITLIDVREPLEFAAGHVAQAVNVPLSTIDTYDGAKDEAVYVFCRSGNRSQQAAHILSDMGYQPINVDGGILNWHGAIISD</sequence>
<dbReference type="SUPFAM" id="SSF52821">
    <property type="entry name" value="Rhodanese/Cell cycle control phosphatase"/>
    <property type="match status" value="1"/>
</dbReference>
<proteinExistence type="predicted"/>
<keyword evidence="3" id="KW-1185">Reference proteome</keyword>
<dbReference type="InterPro" id="IPR036873">
    <property type="entry name" value="Rhodanese-like_dom_sf"/>
</dbReference>
<reference evidence="2 3" key="1">
    <citation type="submission" date="2021-11" db="EMBL/GenBank/DDBJ databases">
        <authorList>
            <person name="Depoorter E."/>
        </authorList>
    </citation>
    <scope>NUCLEOTIDE SEQUENCE [LARGE SCALE GENOMIC DNA]</scope>
    <source>
        <strain evidence="2 3">LMG 24289</strain>
    </source>
</reference>
<dbReference type="PROSITE" id="PS50206">
    <property type="entry name" value="RHODANESE_3"/>
    <property type="match status" value="1"/>
</dbReference>
<evidence type="ECO:0000313" key="3">
    <source>
        <dbReference type="Proteomes" id="UP000789707"/>
    </source>
</evidence>
<dbReference type="EMBL" id="CAKKNS010000005">
    <property type="protein sequence ID" value="CAH0416901.1"/>
    <property type="molecule type" value="Genomic_DNA"/>
</dbReference>
<gene>
    <name evidence="2" type="ORF">WFA24289_01217</name>
</gene>
<dbReference type="EC" id="2.8.1.-" evidence="2"/>
<dbReference type="GO" id="GO:0016740">
    <property type="term" value="F:transferase activity"/>
    <property type="evidence" value="ECO:0007669"/>
    <property type="project" value="UniProtKB-KW"/>
</dbReference>
<dbReference type="Proteomes" id="UP000789707">
    <property type="component" value="Unassembled WGS sequence"/>
</dbReference>
<protein>
    <submittedName>
        <fullName evidence="2">Sulfurtransferase</fullName>
        <ecNumber evidence="2">2.8.1.-</ecNumber>
    </submittedName>
</protein>
<dbReference type="CDD" id="cd00158">
    <property type="entry name" value="RHOD"/>
    <property type="match status" value="1"/>
</dbReference>
<dbReference type="InterPro" id="IPR050229">
    <property type="entry name" value="GlpE_sulfurtransferase"/>
</dbReference>